<dbReference type="Pfam" id="PF01225">
    <property type="entry name" value="Mur_ligase"/>
    <property type="match status" value="1"/>
</dbReference>
<dbReference type="KEGG" id="byl:A4V09_02585"/>
<dbReference type="STRING" id="1796616.A4V09_02585"/>
<feature type="short sequence motif" description="Meso-diaminopimelate recognition motif" evidence="12">
    <location>
        <begin position="404"/>
        <end position="407"/>
    </location>
</feature>
<dbReference type="GO" id="GO:0004326">
    <property type="term" value="F:tetrahydrofolylpolyglutamate synthase activity"/>
    <property type="evidence" value="ECO:0007669"/>
    <property type="project" value="InterPro"/>
</dbReference>
<evidence type="ECO:0000256" key="10">
    <source>
        <dbReference type="ARBA" id="ARBA00023306"/>
    </source>
</evidence>
<comment type="function">
    <text evidence="12">Catalyzes the addition of meso-diaminopimelic acid to the nucleotide precursor UDP-N-acetylmuramoyl-L-alanyl-D-glutamate (UMAG) in the biosynthesis of bacterial cell-wall peptidoglycan.</text>
</comment>
<comment type="similarity">
    <text evidence="2 12">Belongs to the MurCDEF family. MurE subfamily.</text>
</comment>
<dbReference type="GO" id="GO:0008765">
    <property type="term" value="F:UDP-N-acetylmuramoylalanyl-D-glutamate-2,6-diaminopimelate ligase activity"/>
    <property type="evidence" value="ECO:0007669"/>
    <property type="project" value="UniProtKB-UniRule"/>
</dbReference>
<dbReference type="SUPFAM" id="SSF53244">
    <property type="entry name" value="MurD-like peptide ligases, peptide-binding domain"/>
    <property type="match status" value="1"/>
</dbReference>
<dbReference type="GO" id="GO:0000287">
    <property type="term" value="F:magnesium ion binding"/>
    <property type="evidence" value="ECO:0007669"/>
    <property type="project" value="UniProtKB-UniRule"/>
</dbReference>
<dbReference type="SUPFAM" id="SSF53623">
    <property type="entry name" value="MurD-like peptide ligases, catalytic domain"/>
    <property type="match status" value="1"/>
</dbReference>
<evidence type="ECO:0000259" key="16">
    <source>
        <dbReference type="Pfam" id="PF08245"/>
    </source>
</evidence>
<evidence type="ECO:0000256" key="4">
    <source>
        <dbReference type="ARBA" id="ARBA00022598"/>
    </source>
</evidence>
<dbReference type="InterPro" id="IPR035911">
    <property type="entry name" value="MurE/MurF_N"/>
</dbReference>
<dbReference type="InterPro" id="IPR013221">
    <property type="entry name" value="Mur_ligase_cen"/>
</dbReference>
<dbReference type="GO" id="GO:0005737">
    <property type="term" value="C:cytoplasm"/>
    <property type="evidence" value="ECO:0007669"/>
    <property type="project" value="UniProtKB-SubCell"/>
</dbReference>
<dbReference type="InterPro" id="IPR018109">
    <property type="entry name" value="Folylpolyglutamate_synth_CS"/>
</dbReference>
<dbReference type="Gene3D" id="3.40.1190.10">
    <property type="entry name" value="Mur-like, catalytic domain"/>
    <property type="match status" value="1"/>
</dbReference>
<dbReference type="Pfam" id="PF08245">
    <property type="entry name" value="Mur_ligase_M"/>
    <property type="match status" value="1"/>
</dbReference>
<evidence type="ECO:0000256" key="9">
    <source>
        <dbReference type="ARBA" id="ARBA00022984"/>
    </source>
</evidence>
<feature type="binding site" evidence="12">
    <location>
        <position position="380"/>
    </location>
    <ligand>
        <name>meso-2,6-diaminopimelate</name>
        <dbReference type="ChEBI" id="CHEBI:57791"/>
    </ligand>
</feature>
<dbReference type="Gene3D" id="3.40.1390.10">
    <property type="entry name" value="MurE/MurF, N-terminal domain"/>
    <property type="match status" value="1"/>
</dbReference>
<keyword evidence="3 12" id="KW-0963">Cytoplasm</keyword>
<feature type="binding site" evidence="12">
    <location>
        <position position="187"/>
    </location>
    <ligand>
        <name>UDP-N-acetyl-alpha-D-muramoyl-L-alanyl-D-glutamate</name>
        <dbReference type="ChEBI" id="CHEBI:83900"/>
    </ligand>
</feature>
<dbReference type="OrthoDB" id="9800958at2"/>
<feature type="domain" description="Mur ligase central" evidence="16">
    <location>
        <begin position="108"/>
        <end position="309"/>
    </location>
</feature>
<dbReference type="GO" id="GO:0005524">
    <property type="term" value="F:ATP binding"/>
    <property type="evidence" value="ECO:0007669"/>
    <property type="project" value="UniProtKB-UniRule"/>
</dbReference>
<gene>
    <name evidence="12" type="primary">murE</name>
    <name evidence="17" type="ORF">A4V09_02585</name>
</gene>
<keyword evidence="12" id="KW-0460">Magnesium</keyword>
<dbReference type="GO" id="GO:0008360">
    <property type="term" value="P:regulation of cell shape"/>
    <property type="evidence" value="ECO:0007669"/>
    <property type="project" value="UniProtKB-KW"/>
</dbReference>
<keyword evidence="10 12" id="KW-0131">Cell cycle</keyword>
<dbReference type="NCBIfam" id="NF001126">
    <property type="entry name" value="PRK00139.1-4"/>
    <property type="match status" value="1"/>
</dbReference>
<accession>A0A1C7I7C6</accession>
<dbReference type="PANTHER" id="PTHR23135:SF4">
    <property type="entry name" value="UDP-N-ACETYLMURAMOYL-L-ALANYL-D-GLUTAMATE--2,6-DIAMINOPIMELATE LIGASE MURE HOMOLOG, CHLOROPLASTIC"/>
    <property type="match status" value="1"/>
</dbReference>
<evidence type="ECO:0000256" key="2">
    <source>
        <dbReference type="ARBA" id="ARBA00005898"/>
    </source>
</evidence>
<comment type="caution">
    <text evidence="12">Lacks conserved residue(s) required for the propagation of feature annotation.</text>
</comment>
<dbReference type="EMBL" id="CP015405">
    <property type="protein sequence ID" value="ANU74743.1"/>
    <property type="molecule type" value="Genomic_DNA"/>
</dbReference>
<sequence length="487" mass="53890">MRLTELLKNLEYKCEQGSLDTDVRSVVFDSRKAEKDSLFICIKGAVSDGHKYAQEVVEKGASVLVVQDDVTVPEQVTVIKVPDSRYAMACISAAWFGHPAEKMKVIGITGTKGKTTTTYLVKSILENAGHKVGLIGTIEAIIGDKVIPAANTTPESYIVQQYFAQMAEAGCDSVVMEVSSQGLMLHRTAGFLFDLGIFTNIEPDHIGPNEHKDFDDYIHCKGMLFKQCRVGIVNADDEHLDKVLEGHTCELETFGFSEKADLRAKNLHLVTGKGTLGIAYQAEGLMDFPVEIDLPGKFSVYNSLTAIAICRHFGVSVENIQKALKAAKVKGRIEMIKVSEEFTLMIDYAHNAMSLESLLTTLREYRPTRLVCLFGCGGNRSKLRRYEMGEVSGRLADLTIITSDNPRNEEPQAIIDDIKIGIGRTEGEYVEIADRKEAIAYAIHHGQPGDIIVLAGKGHEDYQEIKGKKYPMDERDLIREILAEQPL</sequence>
<dbReference type="InterPro" id="IPR004101">
    <property type="entry name" value="Mur_ligase_C"/>
</dbReference>
<keyword evidence="8 12" id="KW-0133">Cell shape</keyword>
<feature type="binding site" evidence="12">
    <location>
        <position position="460"/>
    </location>
    <ligand>
        <name>meso-2,6-diaminopimelate</name>
        <dbReference type="ChEBI" id="CHEBI:57791"/>
    </ligand>
</feature>
<keyword evidence="5 12" id="KW-0132">Cell division</keyword>
<feature type="binding site" evidence="12">
    <location>
        <position position="456"/>
    </location>
    <ligand>
        <name>meso-2,6-diaminopimelate</name>
        <dbReference type="ChEBI" id="CHEBI:57791"/>
    </ligand>
</feature>
<feature type="binding site" evidence="12">
    <location>
        <position position="30"/>
    </location>
    <ligand>
        <name>UDP-N-acetyl-alpha-D-muramoyl-L-alanyl-D-glutamate</name>
        <dbReference type="ChEBI" id="CHEBI:83900"/>
    </ligand>
</feature>
<dbReference type="EC" id="6.3.2.13" evidence="12"/>
<protein>
    <recommendedName>
        <fullName evidence="12">UDP-N-acetylmuramoyl-L-alanyl-D-glutamate--2,6-diaminopimelate ligase</fullName>
        <ecNumber evidence="12">6.3.2.13</ecNumber>
    </recommendedName>
    <alternativeName>
        <fullName evidence="12">Meso-A2pm-adding enzyme</fullName>
    </alternativeName>
    <alternativeName>
        <fullName evidence="12">Meso-diaminopimelate-adding enzyme</fullName>
    </alternativeName>
    <alternativeName>
        <fullName evidence="12">UDP-MurNAc-L-Ala-D-Glu:meso-diaminopimelate ligase</fullName>
    </alternativeName>
    <alternativeName>
        <fullName evidence="12">UDP-MurNAc-tripeptide synthetase</fullName>
    </alternativeName>
    <alternativeName>
        <fullName evidence="12">UDP-N-acetylmuramyl-tripeptide synthetase</fullName>
    </alternativeName>
</protein>
<dbReference type="AlphaFoldDB" id="A0A1C7I7C6"/>
<evidence type="ECO:0000259" key="15">
    <source>
        <dbReference type="Pfam" id="PF02875"/>
    </source>
</evidence>
<feature type="binding site" evidence="12">
    <location>
        <position position="151"/>
    </location>
    <ligand>
        <name>UDP-N-acetyl-alpha-D-muramoyl-L-alanyl-D-glutamate</name>
        <dbReference type="ChEBI" id="CHEBI:83900"/>
    </ligand>
</feature>
<dbReference type="Pfam" id="PF02875">
    <property type="entry name" value="Mur_ligase_C"/>
    <property type="match status" value="1"/>
</dbReference>
<evidence type="ECO:0000256" key="5">
    <source>
        <dbReference type="ARBA" id="ARBA00022618"/>
    </source>
</evidence>
<dbReference type="InterPro" id="IPR005761">
    <property type="entry name" value="UDP-N-AcMur-Glu-dNH2Pim_ligase"/>
</dbReference>
<comment type="pathway">
    <text evidence="1 12 13">Cell wall biogenesis; peptidoglycan biosynthesis.</text>
</comment>
<keyword evidence="11 12" id="KW-0961">Cell wall biogenesis/degradation</keyword>
<evidence type="ECO:0000256" key="7">
    <source>
        <dbReference type="ARBA" id="ARBA00022840"/>
    </source>
</evidence>
<feature type="binding site" evidence="12">
    <location>
        <position position="179"/>
    </location>
    <ligand>
        <name>UDP-N-acetyl-alpha-D-muramoyl-L-alanyl-D-glutamate</name>
        <dbReference type="ChEBI" id="CHEBI:83900"/>
    </ligand>
</feature>
<feature type="domain" description="Mur ligase N-terminal catalytic" evidence="14">
    <location>
        <begin position="24"/>
        <end position="92"/>
    </location>
</feature>
<dbReference type="PROSITE" id="PS01011">
    <property type="entry name" value="FOLYLPOLYGLU_SYNT_1"/>
    <property type="match status" value="1"/>
</dbReference>
<comment type="catalytic activity">
    <reaction evidence="12">
        <text>UDP-N-acetyl-alpha-D-muramoyl-L-alanyl-D-glutamate + meso-2,6-diaminopimelate + ATP = UDP-N-acetyl-alpha-D-muramoyl-L-alanyl-gamma-D-glutamyl-meso-2,6-diaminopimelate + ADP + phosphate + H(+)</text>
        <dbReference type="Rhea" id="RHEA:23676"/>
        <dbReference type="ChEBI" id="CHEBI:15378"/>
        <dbReference type="ChEBI" id="CHEBI:30616"/>
        <dbReference type="ChEBI" id="CHEBI:43474"/>
        <dbReference type="ChEBI" id="CHEBI:57791"/>
        <dbReference type="ChEBI" id="CHEBI:83900"/>
        <dbReference type="ChEBI" id="CHEBI:83905"/>
        <dbReference type="ChEBI" id="CHEBI:456216"/>
        <dbReference type="EC" id="6.3.2.13"/>
    </reaction>
</comment>
<dbReference type="Proteomes" id="UP000092574">
    <property type="component" value="Chromosome"/>
</dbReference>
<evidence type="ECO:0000256" key="3">
    <source>
        <dbReference type="ARBA" id="ARBA00022490"/>
    </source>
</evidence>
<feature type="binding site" evidence="12">
    <location>
        <begin position="110"/>
        <end position="116"/>
    </location>
    <ligand>
        <name>ATP</name>
        <dbReference type="ChEBI" id="CHEBI:30616"/>
    </ligand>
</feature>
<evidence type="ECO:0000256" key="12">
    <source>
        <dbReference type="HAMAP-Rule" id="MF_00208"/>
    </source>
</evidence>
<evidence type="ECO:0000256" key="13">
    <source>
        <dbReference type="RuleBase" id="RU004135"/>
    </source>
</evidence>
<keyword evidence="4 12" id="KW-0436">Ligase</keyword>
<dbReference type="InterPro" id="IPR036565">
    <property type="entry name" value="Mur-like_cat_sf"/>
</dbReference>
<keyword evidence="7 12" id="KW-0067">ATP-binding</keyword>
<dbReference type="RefSeq" id="WP_065540969.1">
    <property type="nucleotide sequence ID" value="NZ_CP015405.2"/>
</dbReference>
<evidence type="ECO:0000256" key="6">
    <source>
        <dbReference type="ARBA" id="ARBA00022741"/>
    </source>
</evidence>
<evidence type="ECO:0000256" key="1">
    <source>
        <dbReference type="ARBA" id="ARBA00004752"/>
    </source>
</evidence>
<evidence type="ECO:0000313" key="18">
    <source>
        <dbReference type="Proteomes" id="UP000092574"/>
    </source>
</evidence>
<dbReference type="NCBIfam" id="TIGR01085">
    <property type="entry name" value="murE"/>
    <property type="match status" value="1"/>
</dbReference>
<evidence type="ECO:0000256" key="8">
    <source>
        <dbReference type="ARBA" id="ARBA00022960"/>
    </source>
</evidence>
<feature type="binding site" evidence="12">
    <location>
        <begin position="404"/>
        <end position="407"/>
    </location>
    <ligand>
        <name>meso-2,6-diaminopimelate</name>
        <dbReference type="ChEBI" id="CHEBI:57791"/>
    </ligand>
</feature>
<keyword evidence="9 12" id="KW-0573">Peptidoglycan synthesis</keyword>
<comment type="subcellular location">
    <subcellularLocation>
        <location evidence="12 13">Cytoplasm</location>
    </subcellularLocation>
</comment>
<evidence type="ECO:0000313" key="17">
    <source>
        <dbReference type="EMBL" id="ANU74743.1"/>
    </source>
</evidence>
<evidence type="ECO:0000259" key="14">
    <source>
        <dbReference type="Pfam" id="PF01225"/>
    </source>
</evidence>
<name>A0A1C7I7C6_9FIRM</name>
<organism evidence="17 18">
    <name type="scientific">Blautia pseudococcoides</name>
    <dbReference type="NCBI Taxonomy" id="1796616"/>
    <lineage>
        <taxon>Bacteria</taxon>
        <taxon>Bacillati</taxon>
        <taxon>Bacillota</taxon>
        <taxon>Clostridia</taxon>
        <taxon>Lachnospirales</taxon>
        <taxon>Lachnospiraceae</taxon>
        <taxon>Blautia</taxon>
    </lineage>
</organism>
<dbReference type="InterPro" id="IPR000713">
    <property type="entry name" value="Mur_ligase_N"/>
</dbReference>
<feature type="binding site" evidence="12">
    <location>
        <begin position="152"/>
        <end position="153"/>
    </location>
    <ligand>
        <name>UDP-N-acetyl-alpha-D-muramoyl-L-alanyl-D-glutamate</name>
        <dbReference type="ChEBI" id="CHEBI:83900"/>
    </ligand>
</feature>
<dbReference type="PANTHER" id="PTHR23135">
    <property type="entry name" value="MUR LIGASE FAMILY MEMBER"/>
    <property type="match status" value="1"/>
</dbReference>
<dbReference type="Gene3D" id="3.90.190.20">
    <property type="entry name" value="Mur ligase, C-terminal domain"/>
    <property type="match status" value="1"/>
</dbReference>
<reference evidence="17" key="1">
    <citation type="submission" date="2017-04" db="EMBL/GenBank/DDBJ databases">
        <title>Complete Genome Sequences of Twelve Strains of a Stable Defined Moderately Diverse Mouse Microbiota 2 (sDMDMm2).</title>
        <authorList>
            <person name="Uchimura Y."/>
            <person name="Wyss M."/>
            <person name="Brugiroux S."/>
            <person name="Limenitakis J.P."/>
            <person name="Stecher B."/>
            <person name="McCoy K.D."/>
            <person name="Macpherson A.J."/>
        </authorList>
    </citation>
    <scope>NUCLEOTIDE SEQUENCE</scope>
    <source>
        <strain evidence="17">YL58</strain>
    </source>
</reference>
<feature type="modified residue" description="N6-carboxylysine" evidence="12">
    <location>
        <position position="221"/>
    </location>
</feature>
<keyword evidence="18" id="KW-1185">Reference proteome</keyword>
<evidence type="ECO:0000256" key="11">
    <source>
        <dbReference type="ARBA" id="ARBA00023316"/>
    </source>
</evidence>
<feature type="domain" description="Mur ligase C-terminal" evidence="15">
    <location>
        <begin position="331"/>
        <end position="458"/>
    </location>
</feature>
<dbReference type="UniPathway" id="UPA00219"/>
<proteinExistence type="inferred from homology"/>
<dbReference type="GO" id="GO:0071555">
    <property type="term" value="P:cell wall organization"/>
    <property type="evidence" value="ECO:0007669"/>
    <property type="project" value="UniProtKB-KW"/>
</dbReference>
<comment type="cofactor">
    <cofactor evidence="12">
        <name>Mg(2+)</name>
        <dbReference type="ChEBI" id="CHEBI:18420"/>
    </cofactor>
</comment>
<dbReference type="GO" id="GO:0009252">
    <property type="term" value="P:peptidoglycan biosynthetic process"/>
    <property type="evidence" value="ECO:0007669"/>
    <property type="project" value="UniProtKB-UniRule"/>
</dbReference>
<dbReference type="GO" id="GO:0051301">
    <property type="term" value="P:cell division"/>
    <property type="evidence" value="ECO:0007669"/>
    <property type="project" value="UniProtKB-KW"/>
</dbReference>
<dbReference type="SUPFAM" id="SSF63418">
    <property type="entry name" value="MurE/MurF N-terminal domain"/>
    <property type="match status" value="1"/>
</dbReference>
<comment type="PTM">
    <text evidence="12">Carboxylation is probably crucial for Mg(2+) binding and, consequently, for the gamma-phosphate positioning of ATP.</text>
</comment>
<dbReference type="InterPro" id="IPR036615">
    <property type="entry name" value="Mur_ligase_C_dom_sf"/>
</dbReference>
<keyword evidence="6 12" id="KW-0547">Nucleotide-binding</keyword>
<dbReference type="HAMAP" id="MF_00208">
    <property type="entry name" value="MurE"/>
    <property type="match status" value="1"/>
</dbReference>